<dbReference type="Proteomes" id="UP000310421">
    <property type="component" value="Unassembled WGS sequence"/>
</dbReference>
<feature type="region of interest" description="Disordered" evidence="1">
    <location>
        <begin position="595"/>
        <end position="624"/>
    </location>
</feature>
<name>A0A4S8ZI84_AURPU</name>
<evidence type="ECO:0000313" key="2">
    <source>
        <dbReference type="EMBL" id="THW65605.1"/>
    </source>
</evidence>
<reference evidence="2 3" key="1">
    <citation type="submission" date="2018-10" db="EMBL/GenBank/DDBJ databases">
        <title>Fifty Aureobasidium pullulans genomes reveal a recombining polyextremotolerant generalist.</title>
        <authorList>
            <person name="Gostincar C."/>
            <person name="Turk M."/>
            <person name="Zajc J."/>
            <person name="Gunde-Cimerman N."/>
        </authorList>
    </citation>
    <scope>NUCLEOTIDE SEQUENCE [LARGE SCALE GENOMIC DNA]</scope>
    <source>
        <strain evidence="2 3">EXF-10751</strain>
    </source>
</reference>
<gene>
    <name evidence="2" type="ORF">D6D20_01962</name>
</gene>
<evidence type="ECO:0000256" key="1">
    <source>
        <dbReference type="SAM" id="MobiDB-lite"/>
    </source>
</evidence>
<sequence length="624" mass="69882">MTAIKMIPSMFGSKKADRSPVFTEDDIRKLILSFPPPEPRPGKESLVRSLSGRNLIRSDAVIKRFHTLLQSATGPIFLNSLHNELGVHDIQWILAQEDERIYYNRDRRRLLPGGTQKTIYQDIKSELATGGTDLDRVATEKDITLATLRRIVAAQDASLALEDLDNGKTYDSNHLERVKAEILKTIRDTQTAVTLNNTFPQVPITWLESTARDILSQDGNEAQGIVESVSGGLRFTPQSLLVQHKSELQQAQDAYIQHAVKELAETGYREVTAKSRPQILQEASDADLTQAILKQFAQKDSTSKVLELSTKGSSFLIREKELSEQLLLLAAKAADVASEQWPSRRPGEDVIFDPSKFLDNSSRLDQAILESGDPDNKTKTSFETKIVQLQQKTTDLFASTIQFELLAPLKLYAQAADTITDPTLQPRVQEFVYDWARKELTPEVLKTIKDNNFISSKSASRDMDKFSDAIQAARTLDDLLTATAKLARKQKIEQPSPSLLQQRKQEILTQKVAGMKRMKRASDLLQNVIWILLAKQREGLYMSSGKDTSRMIKMVKEGDKDAGGKLEEWRDLVKQGKDTDATRKEMRDAAAKAVEELKAGPEVASSEVETTDTPDEVKEEENTT</sequence>
<feature type="compositionally biased region" description="Acidic residues" evidence="1">
    <location>
        <begin position="609"/>
        <end position="624"/>
    </location>
</feature>
<evidence type="ECO:0000313" key="3">
    <source>
        <dbReference type="Proteomes" id="UP000310421"/>
    </source>
</evidence>
<dbReference type="AlphaFoldDB" id="A0A4S8ZI84"/>
<organism evidence="2 3">
    <name type="scientific">Aureobasidium pullulans</name>
    <name type="common">Black yeast</name>
    <name type="synonym">Pullularia pullulans</name>
    <dbReference type="NCBI Taxonomy" id="5580"/>
    <lineage>
        <taxon>Eukaryota</taxon>
        <taxon>Fungi</taxon>
        <taxon>Dikarya</taxon>
        <taxon>Ascomycota</taxon>
        <taxon>Pezizomycotina</taxon>
        <taxon>Dothideomycetes</taxon>
        <taxon>Dothideomycetidae</taxon>
        <taxon>Dothideales</taxon>
        <taxon>Saccotheciaceae</taxon>
        <taxon>Aureobasidium</taxon>
    </lineage>
</organism>
<proteinExistence type="predicted"/>
<comment type="caution">
    <text evidence="2">The sequence shown here is derived from an EMBL/GenBank/DDBJ whole genome shotgun (WGS) entry which is preliminary data.</text>
</comment>
<accession>A0A4S8ZI84</accession>
<dbReference type="EMBL" id="QZAN01000012">
    <property type="protein sequence ID" value="THW65605.1"/>
    <property type="molecule type" value="Genomic_DNA"/>
</dbReference>
<protein>
    <submittedName>
        <fullName evidence="2">Uncharacterized protein</fullName>
    </submittedName>
</protein>